<proteinExistence type="predicted"/>
<dbReference type="Proteomes" id="UP000266272">
    <property type="component" value="Unassembled WGS sequence"/>
</dbReference>
<organism evidence="1 2">
    <name type="scientific">Trichoderma arundinaceum</name>
    <dbReference type="NCBI Taxonomy" id="490622"/>
    <lineage>
        <taxon>Eukaryota</taxon>
        <taxon>Fungi</taxon>
        <taxon>Dikarya</taxon>
        <taxon>Ascomycota</taxon>
        <taxon>Pezizomycotina</taxon>
        <taxon>Sordariomycetes</taxon>
        <taxon>Hypocreomycetidae</taxon>
        <taxon>Hypocreales</taxon>
        <taxon>Hypocreaceae</taxon>
        <taxon>Trichoderma</taxon>
    </lineage>
</organism>
<comment type="caution">
    <text evidence="1">The sequence shown here is derived from an EMBL/GenBank/DDBJ whole genome shotgun (WGS) entry which is preliminary data.</text>
</comment>
<gene>
    <name evidence="1" type="ORF">TARUN_3931</name>
</gene>
<protein>
    <submittedName>
        <fullName evidence="1">Uncharacterized protein</fullName>
    </submittedName>
</protein>
<dbReference type="EMBL" id="PXOA01000217">
    <property type="protein sequence ID" value="RFU78309.1"/>
    <property type="molecule type" value="Genomic_DNA"/>
</dbReference>
<evidence type="ECO:0000313" key="1">
    <source>
        <dbReference type="EMBL" id="RFU78309.1"/>
    </source>
</evidence>
<reference evidence="1 2" key="1">
    <citation type="journal article" date="2018" name="PLoS Pathog.">
        <title>Evolution of structural diversity of trichothecenes, a family of toxins produced by plant pathogenic and entomopathogenic fungi.</title>
        <authorList>
            <person name="Proctor R.H."/>
            <person name="McCormick S.P."/>
            <person name="Kim H.S."/>
            <person name="Cardoza R.E."/>
            <person name="Stanley A.M."/>
            <person name="Lindo L."/>
            <person name="Kelly A."/>
            <person name="Brown D.W."/>
            <person name="Lee T."/>
            <person name="Vaughan M.M."/>
            <person name="Alexander N.J."/>
            <person name="Busman M."/>
            <person name="Gutierrez S."/>
        </authorList>
    </citation>
    <scope>NUCLEOTIDE SEQUENCE [LARGE SCALE GENOMIC DNA]</scope>
    <source>
        <strain evidence="1 2">IBT 40837</strain>
    </source>
</reference>
<dbReference type="AlphaFoldDB" id="A0A395NQL3"/>
<accession>A0A395NQL3</accession>
<evidence type="ECO:0000313" key="2">
    <source>
        <dbReference type="Proteomes" id="UP000266272"/>
    </source>
</evidence>
<keyword evidence="2" id="KW-1185">Reference proteome</keyword>
<sequence>MHWIAGCIWGEREIGVHKNGADCLFLVLLILSNTKHDLTRLILPPGQSVAAYLICSCRPSGPTPRRRGRTASGHAEQVLLSDPISGRAGHYPNTLLAHAKRAEEPDEFCGAAPRPSMQLTNAARFLINTNTPSEHAISPPISSPQHHRTLAHSCLQRSQCAKPLVLPIQSLCPGRTEAPRRVFSDSGSKKSSVLPSHPLPHIGLLGTTQRTAATSFSFASQPSLPPTSKHHHHDIVLAPTLRLSSRAAHFQEAFSPSSPILIYSYRPRRCFALETLSPGSLAPSVWHFKSYPRHPGYRAGTEQGRTGRLRETGALVCHRQSSDII</sequence>
<name>A0A395NQL3_TRIAR</name>